<dbReference type="Proteomes" id="UP000054321">
    <property type="component" value="Unassembled WGS sequence"/>
</dbReference>
<dbReference type="HOGENOM" id="CLU_000288_144_2_1"/>
<evidence type="ECO:0000256" key="4">
    <source>
        <dbReference type="PROSITE-ProRule" id="PRU01161"/>
    </source>
</evidence>
<sequence>IDGGGIRGLSSLYILRSIMMALDCKVDATIPRPLLPCQYFDLIAGTSTGGLISIMLGTLQMDIDTCINEYIDMAPEIFPVEDIVSSGKLGKLIKVARGKHRFDPGPLEMAVKRLVKKHLGSKAIGGEDAAFKFEASRDNKTPQCKVFVCVTSEKLGKSFRFRSYESPWDIIDDCLIWQACRATSAAPTFFPPMVIGKPPIAYVDGGLGYNNPIRLVMDEARHIWPRSREIGCIISVGTGMLVSRDIGRTILPLFESLKSMATDTEKVAREFREEIKHKYGVNQRVYFRFNVQHGLEQVGLEEWKELDRTKVATQEFLANEWSQIEACAAQLHYPMGM</sequence>
<feature type="short sequence motif" description="GXGXXG" evidence="4">
    <location>
        <begin position="3"/>
        <end position="8"/>
    </location>
</feature>
<feature type="domain" description="PNPLA" evidence="5">
    <location>
        <begin position="1"/>
        <end position="217"/>
    </location>
</feature>
<feature type="short sequence motif" description="DGA/G" evidence="4">
    <location>
        <begin position="204"/>
        <end position="206"/>
    </location>
</feature>
<dbReference type="PROSITE" id="PS51635">
    <property type="entry name" value="PNPLA"/>
    <property type="match status" value="1"/>
</dbReference>
<evidence type="ECO:0000256" key="3">
    <source>
        <dbReference type="ARBA" id="ARBA00023098"/>
    </source>
</evidence>
<name>A0A0C3C6K7_OIDMZ</name>
<dbReference type="Gene3D" id="3.40.1090.10">
    <property type="entry name" value="Cytosolic phospholipase A2 catalytic domain"/>
    <property type="match status" value="1"/>
</dbReference>
<proteinExistence type="predicted"/>
<feature type="non-terminal residue" evidence="6">
    <location>
        <position position="1"/>
    </location>
</feature>
<gene>
    <name evidence="6" type="ORF">OIDMADRAFT_136354</name>
</gene>
<dbReference type="EMBL" id="KN832890">
    <property type="protein sequence ID" value="KIM94518.1"/>
    <property type="molecule type" value="Genomic_DNA"/>
</dbReference>
<dbReference type="PANTHER" id="PTHR24185:SF1">
    <property type="entry name" value="CALCIUM-INDEPENDENT PHOSPHOLIPASE A2-GAMMA"/>
    <property type="match status" value="1"/>
</dbReference>
<evidence type="ECO:0000313" key="7">
    <source>
        <dbReference type="Proteomes" id="UP000054321"/>
    </source>
</evidence>
<dbReference type="GO" id="GO:0016042">
    <property type="term" value="P:lipid catabolic process"/>
    <property type="evidence" value="ECO:0007669"/>
    <property type="project" value="UniProtKB-UniRule"/>
</dbReference>
<evidence type="ECO:0000259" key="5">
    <source>
        <dbReference type="PROSITE" id="PS51635"/>
    </source>
</evidence>
<evidence type="ECO:0000313" key="6">
    <source>
        <dbReference type="EMBL" id="KIM94518.1"/>
    </source>
</evidence>
<dbReference type="InterPro" id="IPR002641">
    <property type="entry name" value="PNPLA_dom"/>
</dbReference>
<dbReference type="PANTHER" id="PTHR24185">
    <property type="entry name" value="CALCIUM-INDEPENDENT PHOSPHOLIPASE A2-GAMMA"/>
    <property type="match status" value="1"/>
</dbReference>
<dbReference type="GO" id="GO:0019369">
    <property type="term" value="P:arachidonate metabolic process"/>
    <property type="evidence" value="ECO:0007669"/>
    <property type="project" value="TreeGrafter"/>
</dbReference>
<feature type="active site" description="Proton acceptor" evidence="4">
    <location>
        <position position="204"/>
    </location>
</feature>
<dbReference type="InParanoid" id="A0A0C3C6K7"/>
<reference evidence="6 7" key="1">
    <citation type="submission" date="2014-04" db="EMBL/GenBank/DDBJ databases">
        <authorList>
            <consortium name="DOE Joint Genome Institute"/>
            <person name="Kuo A."/>
            <person name="Martino E."/>
            <person name="Perotto S."/>
            <person name="Kohler A."/>
            <person name="Nagy L.G."/>
            <person name="Floudas D."/>
            <person name="Copeland A."/>
            <person name="Barry K.W."/>
            <person name="Cichocki N."/>
            <person name="Veneault-Fourrey C."/>
            <person name="LaButti K."/>
            <person name="Lindquist E.A."/>
            <person name="Lipzen A."/>
            <person name="Lundell T."/>
            <person name="Morin E."/>
            <person name="Murat C."/>
            <person name="Sun H."/>
            <person name="Tunlid A."/>
            <person name="Henrissat B."/>
            <person name="Grigoriev I.V."/>
            <person name="Hibbett D.S."/>
            <person name="Martin F."/>
            <person name="Nordberg H.P."/>
            <person name="Cantor M.N."/>
            <person name="Hua S.X."/>
        </authorList>
    </citation>
    <scope>NUCLEOTIDE SEQUENCE [LARGE SCALE GENOMIC DNA]</scope>
    <source>
        <strain evidence="6 7">Zn</strain>
    </source>
</reference>
<organism evidence="6 7">
    <name type="scientific">Oidiodendron maius (strain Zn)</name>
    <dbReference type="NCBI Taxonomy" id="913774"/>
    <lineage>
        <taxon>Eukaryota</taxon>
        <taxon>Fungi</taxon>
        <taxon>Dikarya</taxon>
        <taxon>Ascomycota</taxon>
        <taxon>Pezizomycotina</taxon>
        <taxon>Leotiomycetes</taxon>
        <taxon>Leotiomycetes incertae sedis</taxon>
        <taxon>Myxotrichaceae</taxon>
        <taxon>Oidiodendron</taxon>
    </lineage>
</organism>
<protein>
    <recommendedName>
        <fullName evidence="5">PNPLA domain-containing protein</fullName>
    </recommendedName>
</protein>
<feature type="active site" description="Nucleophile" evidence="4">
    <location>
        <position position="47"/>
    </location>
</feature>
<dbReference type="OrthoDB" id="626167at2759"/>
<feature type="short sequence motif" description="GXSXG" evidence="4">
    <location>
        <begin position="45"/>
        <end position="49"/>
    </location>
</feature>
<dbReference type="GO" id="GO:0016020">
    <property type="term" value="C:membrane"/>
    <property type="evidence" value="ECO:0007669"/>
    <property type="project" value="TreeGrafter"/>
</dbReference>
<dbReference type="STRING" id="913774.A0A0C3C6K7"/>
<dbReference type="GO" id="GO:0047499">
    <property type="term" value="F:calcium-independent phospholipase A2 activity"/>
    <property type="evidence" value="ECO:0007669"/>
    <property type="project" value="TreeGrafter"/>
</dbReference>
<accession>A0A0C3C6K7</accession>
<dbReference type="GO" id="GO:0046486">
    <property type="term" value="P:glycerolipid metabolic process"/>
    <property type="evidence" value="ECO:0007669"/>
    <property type="project" value="UniProtKB-ARBA"/>
</dbReference>
<keyword evidence="7" id="KW-1185">Reference proteome</keyword>
<dbReference type="CDD" id="cd07216">
    <property type="entry name" value="Pat17_PNPLA8_PNPLA9_like3"/>
    <property type="match status" value="1"/>
</dbReference>
<dbReference type="AlphaFoldDB" id="A0A0C3C6K7"/>
<evidence type="ECO:0000256" key="2">
    <source>
        <dbReference type="ARBA" id="ARBA00022963"/>
    </source>
</evidence>
<dbReference type="Pfam" id="PF01734">
    <property type="entry name" value="Patatin"/>
    <property type="match status" value="1"/>
</dbReference>
<keyword evidence="1 4" id="KW-0378">Hydrolase</keyword>
<dbReference type="SUPFAM" id="SSF52151">
    <property type="entry name" value="FabD/lysophospholipase-like"/>
    <property type="match status" value="1"/>
</dbReference>
<reference evidence="7" key="2">
    <citation type="submission" date="2015-01" db="EMBL/GenBank/DDBJ databases">
        <title>Evolutionary Origins and Diversification of the Mycorrhizal Mutualists.</title>
        <authorList>
            <consortium name="DOE Joint Genome Institute"/>
            <consortium name="Mycorrhizal Genomics Consortium"/>
            <person name="Kohler A."/>
            <person name="Kuo A."/>
            <person name="Nagy L.G."/>
            <person name="Floudas D."/>
            <person name="Copeland A."/>
            <person name="Barry K.W."/>
            <person name="Cichocki N."/>
            <person name="Veneault-Fourrey C."/>
            <person name="LaButti K."/>
            <person name="Lindquist E.A."/>
            <person name="Lipzen A."/>
            <person name="Lundell T."/>
            <person name="Morin E."/>
            <person name="Murat C."/>
            <person name="Riley R."/>
            <person name="Ohm R."/>
            <person name="Sun H."/>
            <person name="Tunlid A."/>
            <person name="Henrissat B."/>
            <person name="Grigoriev I.V."/>
            <person name="Hibbett D.S."/>
            <person name="Martin F."/>
        </authorList>
    </citation>
    <scope>NUCLEOTIDE SEQUENCE [LARGE SCALE GENOMIC DNA]</scope>
    <source>
        <strain evidence="7">Zn</strain>
    </source>
</reference>
<keyword evidence="2 4" id="KW-0442">Lipid degradation</keyword>
<keyword evidence="3 4" id="KW-0443">Lipid metabolism</keyword>
<dbReference type="InterPro" id="IPR016035">
    <property type="entry name" value="Acyl_Trfase/lysoPLipase"/>
</dbReference>
<evidence type="ECO:0000256" key="1">
    <source>
        <dbReference type="ARBA" id="ARBA00022801"/>
    </source>
</evidence>